<organism evidence="2 3">
    <name type="scientific">Persicitalea jodogahamensis</name>
    <dbReference type="NCBI Taxonomy" id="402147"/>
    <lineage>
        <taxon>Bacteria</taxon>
        <taxon>Pseudomonadati</taxon>
        <taxon>Bacteroidota</taxon>
        <taxon>Cytophagia</taxon>
        <taxon>Cytophagales</taxon>
        <taxon>Spirosomataceae</taxon>
        <taxon>Persicitalea</taxon>
    </lineage>
</organism>
<evidence type="ECO:0000313" key="2">
    <source>
        <dbReference type="EMBL" id="GHB61816.1"/>
    </source>
</evidence>
<dbReference type="InterPro" id="IPR042267">
    <property type="entry name" value="VTC_sf"/>
</dbReference>
<dbReference type="Gene3D" id="3.20.100.30">
    <property type="entry name" value="VTC, catalytic tunnel domain"/>
    <property type="match status" value="1"/>
</dbReference>
<comment type="caution">
    <text evidence="2">The sequence shown here is derived from an EMBL/GenBank/DDBJ whole genome shotgun (WGS) entry which is preliminary data.</text>
</comment>
<dbReference type="RefSeq" id="WP_229580470.1">
    <property type="nucleotide sequence ID" value="NZ_BMXF01000001.1"/>
</dbReference>
<accession>A0A8J3D2I9</accession>
<reference evidence="2 3" key="1">
    <citation type="journal article" date="2014" name="Int. J. Syst. Evol. Microbiol.">
        <title>Complete genome sequence of Corynebacterium casei LMG S-19264T (=DSM 44701T), isolated from a smear-ripened cheese.</title>
        <authorList>
            <consortium name="US DOE Joint Genome Institute (JGI-PGF)"/>
            <person name="Walter F."/>
            <person name="Albersmeier A."/>
            <person name="Kalinowski J."/>
            <person name="Ruckert C."/>
        </authorList>
    </citation>
    <scope>NUCLEOTIDE SEQUENCE [LARGE SCALE GENOMIC DNA]</scope>
    <source>
        <strain evidence="2 3">KCTC 12866</strain>
    </source>
</reference>
<name>A0A8J3D2I9_9BACT</name>
<gene>
    <name evidence="2" type="ORF">GCM10007390_14650</name>
</gene>
<dbReference type="AlphaFoldDB" id="A0A8J3D2I9"/>
<dbReference type="EMBL" id="BMXF01000001">
    <property type="protein sequence ID" value="GHB61816.1"/>
    <property type="molecule type" value="Genomic_DNA"/>
</dbReference>
<sequence length="269" mass="31638">MNTDMIDIALARLQRERIKEQTLRFSAISLAEMEDVKLMNRTDTKFLLPRRRISSLLDQLRENYRMLEVAGHRLCAYETLYFDTPDLRYYHDHQSGRSNRYKIRQRRYVESDLLFTEVKHKTNKGRTVKERIQNREVQPLEVRPTQLDAESRAFVNSRTKGTPLDLRPVLWVGYRRITLVGRYSPERITLDLDLSFADGQRQRDFGGLAIAEVKQDARQASAFLDLMKQQGVRSGSISKYCLGVVSLDRTIKHNRFKPQLRHLQKIINQ</sequence>
<protein>
    <submittedName>
        <fullName evidence="2">VTC domain-containing protein</fullName>
    </submittedName>
</protein>
<keyword evidence="3" id="KW-1185">Reference proteome</keyword>
<dbReference type="InterPro" id="IPR033469">
    <property type="entry name" value="CYTH-like_dom_sf"/>
</dbReference>
<evidence type="ECO:0000259" key="1">
    <source>
        <dbReference type="Pfam" id="PF09359"/>
    </source>
</evidence>
<feature type="domain" description="VTC" evidence="1">
    <location>
        <begin position="40"/>
        <end position="247"/>
    </location>
</feature>
<dbReference type="Pfam" id="PF09359">
    <property type="entry name" value="VTC"/>
    <property type="match status" value="1"/>
</dbReference>
<dbReference type="InterPro" id="IPR018966">
    <property type="entry name" value="VTC_domain"/>
</dbReference>
<evidence type="ECO:0000313" key="3">
    <source>
        <dbReference type="Proteomes" id="UP000598271"/>
    </source>
</evidence>
<dbReference type="Proteomes" id="UP000598271">
    <property type="component" value="Unassembled WGS sequence"/>
</dbReference>
<dbReference type="CDD" id="cd07750">
    <property type="entry name" value="PolyPPase_VTC_like"/>
    <property type="match status" value="1"/>
</dbReference>
<proteinExistence type="predicted"/>
<dbReference type="SUPFAM" id="SSF55154">
    <property type="entry name" value="CYTH-like phosphatases"/>
    <property type="match status" value="1"/>
</dbReference>
<dbReference type="GO" id="GO:0006799">
    <property type="term" value="P:polyphosphate biosynthetic process"/>
    <property type="evidence" value="ECO:0007669"/>
    <property type="project" value="UniProtKB-ARBA"/>
</dbReference>